<name>A0A430HI02_9BURK</name>
<evidence type="ECO:0000256" key="2">
    <source>
        <dbReference type="ARBA" id="ARBA00022676"/>
    </source>
</evidence>
<dbReference type="RefSeq" id="WP_126075911.1">
    <property type="nucleotide sequence ID" value="NZ_CP051166.1"/>
</dbReference>
<organism evidence="6 7">
    <name type="scientific">Massilia atriviolacea</name>
    <dbReference type="NCBI Taxonomy" id="2495579"/>
    <lineage>
        <taxon>Bacteria</taxon>
        <taxon>Pseudomonadati</taxon>
        <taxon>Pseudomonadota</taxon>
        <taxon>Betaproteobacteria</taxon>
        <taxon>Burkholderiales</taxon>
        <taxon>Oxalobacteraceae</taxon>
        <taxon>Telluria group</taxon>
        <taxon>Massilia</taxon>
    </lineage>
</organism>
<accession>A0A430HI02</accession>
<evidence type="ECO:0000313" key="7">
    <source>
        <dbReference type="Proteomes" id="UP000278085"/>
    </source>
</evidence>
<evidence type="ECO:0000259" key="5">
    <source>
        <dbReference type="Pfam" id="PF00534"/>
    </source>
</evidence>
<keyword evidence="2" id="KW-0328">Glycosyltransferase</keyword>
<dbReference type="Pfam" id="PF00534">
    <property type="entry name" value="Glycos_transf_1"/>
    <property type="match status" value="1"/>
</dbReference>
<dbReference type="Proteomes" id="UP000278085">
    <property type="component" value="Unassembled WGS sequence"/>
</dbReference>
<evidence type="ECO:0000256" key="1">
    <source>
        <dbReference type="ARBA" id="ARBA00009481"/>
    </source>
</evidence>
<keyword evidence="7" id="KW-1185">Reference proteome</keyword>
<dbReference type="PANTHER" id="PTHR12526">
    <property type="entry name" value="GLYCOSYLTRANSFERASE"/>
    <property type="match status" value="1"/>
</dbReference>
<feature type="transmembrane region" description="Helical" evidence="4">
    <location>
        <begin position="56"/>
        <end position="76"/>
    </location>
</feature>
<protein>
    <submittedName>
        <fullName evidence="6">Glycosyltransferase family 1 protein</fullName>
    </submittedName>
</protein>
<dbReference type="InterPro" id="IPR001296">
    <property type="entry name" value="Glyco_trans_1"/>
</dbReference>
<evidence type="ECO:0000256" key="3">
    <source>
        <dbReference type="ARBA" id="ARBA00022679"/>
    </source>
</evidence>
<evidence type="ECO:0000313" key="6">
    <source>
        <dbReference type="EMBL" id="RSZ57142.1"/>
    </source>
</evidence>
<keyword evidence="4" id="KW-1133">Transmembrane helix</keyword>
<dbReference type="Gene3D" id="3.40.50.2000">
    <property type="entry name" value="Glycogen Phosphorylase B"/>
    <property type="match status" value="2"/>
</dbReference>
<dbReference type="OrthoDB" id="7560678at2"/>
<keyword evidence="4" id="KW-0812">Transmembrane</keyword>
<feature type="domain" description="Glycosyl transferase family 1" evidence="5">
    <location>
        <begin position="174"/>
        <end position="324"/>
    </location>
</feature>
<dbReference type="GO" id="GO:0016757">
    <property type="term" value="F:glycosyltransferase activity"/>
    <property type="evidence" value="ECO:0007669"/>
    <property type="project" value="UniProtKB-KW"/>
</dbReference>
<reference evidence="6 7" key="1">
    <citation type="submission" date="2018-12" db="EMBL/GenBank/DDBJ databases">
        <authorList>
            <person name="Yang E."/>
        </authorList>
    </citation>
    <scope>NUCLEOTIDE SEQUENCE [LARGE SCALE GENOMIC DNA]</scope>
    <source>
        <strain evidence="6 7">SOD</strain>
    </source>
</reference>
<dbReference type="AlphaFoldDB" id="A0A430HI02"/>
<proteinExistence type="inferred from homology"/>
<keyword evidence="3 6" id="KW-0808">Transferase</keyword>
<comment type="caution">
    <text evidence="6">The sequence shown here is derived from an EMBL/GenBank/DDBJ whole genome shotgun (WGS) entry which is preliminary data.</text>
</comment>
<gene>
    <name evidence="6" type="ORF">EJB06_20680</name>
</gene>
<dbReference type="PANTHER" id="PTHR12526:SF640">
    <property type="entry name" value="COLANIC ACID BIOSYNTHESIS GLYCOSYLTRANSFERASE WCAL-RELATED"/>
    <property type="match status" value="1"/>
</dbReference>
<evidence type="ECO:0000256" key="4">
    <source>
        <dbReference type="SAM" id="Phobius"/>
    </source>
</evidence>
<keyword evidence="4" id="KW-0472">Membrane</keyword>
<dbReference type="SUPFAM" id="SSF53756">
    <property type="entry name" value="UDP-Glycosyltransferase/glycogen phosphorylase"/>
    <property type="match status" value="1"/>
</dbReference>
<sequence>MKSVIMIGPSPAARGGMASVVQTYLAHGYEEGGRCRFIATHVDGGALRKAARAGAALLQFLGLLVLGRVALLHVHLASGVSFWRKAAFIAAARLFRRPVLLHLHGGEFIDFVEVRLSGRRQRLALALLGGAAAAFALTEVSAAWLRTRAGLGQVEVFPNPIASSAPLARRPGRSVLFLGRLEEKKGVFDLIRAFAAVHARAPDARLVLAGDGDADGARALAAELGVAHCLHLPGWVDAGARAVLMAEAALFVLPSHKEQMPMSILEAMMASVPVVATDVGAVPQMLDQGKCGFLVQVGNIPQLAASILRILDDNILADTISERGLVRVKSEYMVETVLRRLRHRYEELAA</sequence>
<feature type="transmembrane region" description="Helical" evidence="4">
    <location>
        <begin position="123"/>
        <end position="145"/>
    </location>
</feature>
<dbReference type="EMBL" id="RXLQ01000011">
    <property type="protein sequence ID" value="RSZ57142.1"/>
    <property type="molecule type" value="Genomic_DNA"/>
</dbReference>
<comment type="similarity">
    <text evidence="1">Belongs to the glycosyltransferase group 1 family. Glycosyltransferase 4 subfamily.</text>
</comment>
<dbReference type="CDD" id="cd03801">
    <property type="entry name" value="GT4_PimA-like"/>
    <property type="match status" value="1"/>
</dbReference>